<feature type="non-terminal residue" evidence="6">
    <location>
        <position position="1"/>
    </location>
</feature>
<dbReference type="GO" id="GO:0008296">
    <property type="term" value="F:3'-5'-DNA exonuclease activity"/>
    <property type="evidence" value="ECO:0007669"/>
    <property type="project" value="TreeGrafter"/>
</dbReference>
<dbReference type="PANTHER" id="PTHR10060:SF15">
    <property type="entry name" value="DEOXYRIBONUCLEASE TATDN1"/>
    <property type="match status" value="1"/>
</dbReference>
<dbReference type="InterPro" id="IPR018228">
    <property type="entry name" value="DNase_TatD-rel_CS"/>
</dbReference>
<evidence type="ECO:0000256" key="2">
    <source>
        <dbReference type="ARBA" id="ARBA00022723"/>
    </source>
</evidence>
<comment type="function">
    <text evidence="5">Deoxyribonuclease which catalyzes (in vitro) the decatenation of kinetoplast DNA, which are circular DNA catenated to each other, producing linear DNA molecules. Plays an important role in chromosomal segregation and cell cycle progression during eye development probably via its DNA decatenation activity.</text>
</comment>
<dbReference type="EMBL" id="CAJVCH010434712">
    <property type="protein sequence ID" value="CAG7818948.1"/>
    <property type="molecule type" value="Genomic_DNA"/>
</dbReference>
<proteinExistence type="inferred from homology"/>
<dbReference type="InterPro" id="IPR001130">
    <property type="entry name" value="TatD-like"/>
</dbReference>
<dbReference type="AlphaFoldDB" id="A0A8J2KKY3"/>
<dbReference type="Proteomes" id="UP000708208">
    <property type="component" value="Unassembled WGS sequence"/>
</dbReference>
<name>A0A8J2KKY3_9HEXA</name>
<organism evidence="6 7">
    <name type="scientific">Allacma fusca</name>
    <dbReference type="NCBI Taxonomy" id="39272"/>
    <lineage>
        <taxon>Eukaryota</taxon>
        <taxon>Metazoa</taxon>
        <taxon>Ecdysozoa</taxon>
        <taxon>Arthropoda</taxon>
        <taxon>Hexapoda</taxon>
        <taxon>Collembola</taxon>
        <taxon>Symphypleona</taxon>
        <taxon>Sminthuridae</taxon>
        <taxon>Allacma</taxon>
    </lineage>
</organism>
<dbReference type="PROSITE" id="PS01091">
    <property type="entry name" value="TATD_3"/>
    <property type="match status" value="1"/>
</dbReference>
<dbReference type="PANTHER" id="PTHR10060">
    <property type="entry name" value="TATD FAMILY DEOXYRIBONUCLEASE"/>
    <property type="match status" value="1"/>
</dbReference>
<comment type="similarity">
    <text evidence="1">Belongs to the metallo-dependent hydrolases superfamily. TatD-type hydrolase family.</text>
</comment>
<reference evidence="6" key="1">
    <citation type="submission" date="2021-06" db="EMBL/GenBank/DDBJ databases">
        <authorList>
            <person name="Hodson N. C."/>
            <person name="Mongue J. A."/>
            <person name="Jaron S. K."/>
        </authorList>
    </citation>
    <scope>NUCLEOTIDE SEQUENCE</scope>
</reference>
<keyword evidence="7" id="KW-1185">Reference proteome</keyword>
<comment type="caution">
    <text evidence="6">The sequence shown here is derived from an EMBL/GenBank/DDBJ whole genome shotgun (WGS) entry which is preliminary data.</text>
</comment>
<keyword evidence="2" id="KW-0479">Metal-binding</keyword>
<evidence type="ECO:0000256" key="1">
    <source>
        <dbReference type="ARBA" id="ARBA00009275"/>
    </source>
</evidence>
<evidence type="ECO:0000313" key="6">
    <source>
        <dbReference type="EMBL" id="CAG7818948.1"/>
    </source>
</evidence>
<sequence length="96" mass="10748">CLEVIKEIPNDKLLLETDAPWCGMRPSHAGSKYIQTKFEAAKKTWSETTMYKQRNEPQTILNILEVVAGLKSMDAGALGAQVYENSVNLFFPSKLT</sequence>
<evidence type="ECO:0000256" key="4">
    <source>
        <dbReference type="ARBA" id="ARBA00039767"/>
    </source>
</evidence>
<keyword evidence="3" id="KW-0378">Hydrolase</keyword>
<dbReference type="GO" id="GO:0005829">
    <property type="term" value="C:cytosol"/>
    <property type="evidence" value="ECO:0007669"/>
    <property type="project" value="TreeGrafter"/>
</dbReference>
<evidence type="ECO:0000256" key="5">
    <source>
        <dbReference type="ARBA" id="ARBA00045223"/>
    </source>
</evidence>
<gene>
    <name evidence="6" type="ORF">AFUS01_LOCUS29425</name>
</gene>
<dbReference type="OrthoDB" id="6079689at2759"/>
<accession>A0A8J2KKY3</accession>
<dbReference type="GO" id="GO:0046872">
    <property type="term" value="F:metal ion binding"/>
    <property type="evidence" value="ECO:0007669"/>
    <property type="project" value="UniProtKB-KW"/>
</dbReference>
<evidence type="ECO:0000313" key="7">
    <source>
        <dbReference type="Proteomes" id="UP000708208"/>
    </source>
</evidence>
<protein>
    <recommendedName>
        <fullName evidence="4">Deoxyribonuclease TATDN1</fullName>
    </recommendedName>
</protein>
<evidence type="ECO:0000256" key="3">
    <source>
        <dbReference type="ARBA" id="ARBA00022801"/>
    </source>
</evidence>
<dbReference type="Pfam" id="PF01026">
    <property type="entry name" value="TatD_DNase"/>
    <property type="match status" value="1"/>
</dbReference>
<dbReference type="InterPro" id="IPR050891">
    <property type="entry name" value="TatD-type_Hydrolase"/>
</dbReference>